<dbReference type="AlphaFoldDB" id="A0A150K614"/>
<name>A0A150K614_HEYCO</name>
<sequence>MPVAPHWINNFLGALKRMPNPAEAKKLVNNCWNNFRHPFEKL</sequence>
<gene>
    <name evidence="1" type="ORF">B4099_1551</name>
</gene>
<reference evidence="1 2" key="1">
    <citation type="submission" date="2016-01" db="EMBL/GenBank/DDBJ databases">
        <title>Genome Sequences of Twelve Sporeforming Bacillus Species Isolated from Foods.</title>
        <authorList>
            <person name="Berendsen E.M."/>
            <person name="Wells-Bennik M.H."/>
            <person name="Krawcyk A.O."/>
            <person name="De Jong A."/>
            <person name="Holsappel S."/>
            <person name="Eijlander R.T."/>
            <person name="Kuipers O.P."/>
        </authorList>
    </citation>
    <scope>NUCLEOTIDE SEQUENCE [LARGE SCALE GENOMIC DNA]</scope>
    <source>
        <strain evidence="1 2">B4099</strain>
    </source>
</reference>
<evidence type="ECO:0000313" key="2">
    <source>
        <dbReference type="Proteomes" id="UP000075304"/>
    </source>
</evidence>
<accession>A0A150K614</accession>
<comment type="caution">
    <text evidence="1">The sequence shown here is derived from an EMBL/GenBank/DDBJ whole genome shotgun (WGS) entry which is preliminary data.</text>
</comment>
<protein>
    <submittedName>
        <fullName evidence="1">Uncharacterized protein</fullName>
    </submittedName>
</protein>
<organism evidence="1 2">
    <name type="scientific">Heyndrickxia coagulans</name>
    <name type="common">Weizmannia coagulans</name>
    <dbReference type="NCBI Taxonomy" id="1398"/>
    <lineage>
        <taxon>Bacteria</taxon>
        <taxon>Bacillati</taxon>
        <taxon>Bacillota</taxon>
        <taxon>Bacilli</taxon>
        <taxon>Bacillales</taxon>
        <taxon>Bacillaceae</taxon>
        <taxon>Heyndrickxia</taxon>
    </lineage>
</organism>
<proteinExistence type="predicted"/>
<dbReference type="EMBL" id="LQYI01000094">
    <property type="protein sequence ID" value="KYC64993.1"/>
    <property type="molecule type" value="Genomic_DNA"/>
</dbReference>
<dbReference type="Proteomes" id="UP000075304">
    <property type="component" value="Unassembled WGS sequence"/>
</dbReference>
<evidence type="ECO:0000313" key="1">
    <source>
        <dbReference type="EMBL" id="KYC64993.1"/>
    </source>
</evidence>